<organism evidence="6 7">
    <name type="scientific">Goodea atripinnis</name>
    <dbReference type="NCBI Taxonomy" id="208336"/>
    <lineage>
        <taxon>Eukaryota</taxon>
        <taxon>Metazoa</taxon>
        <taxon>Chordata</taxon>
        <taxon>Craniata</taxon>
        <taxon>Vertebrata</taxon>
        <taxon>Euteleostomi</taxon>
        <taxon>Actinopterygii</taxon>
        <taxon>Neopterygii</taxon>
        <taxon>Teleostei</taxon>
        <taxon>Neoteleostei</taxon>
        <taxon>Acanthomorphata</taxon>
        <taxon>Ovalentaria</taxon>
        <taxon>Atherinomorphae</taxon>
        <taxon>Cyprinodontiformes</taxon>
        <taxon>Goodeidae</taxon>
        <taxon>Goodea</taxon>
    </lineage>
</organism>
<evidence type="ECO:0000313" key="7">
    <source>
        <dbReference type="Proteomes" id="UP001476798"/>
    </source>
</evidence>
<dbReference type="InterPro" id="IPR015943">
    <property type="entry name" value="WD40/YVTN_repeat-like_dom_sf"/>
</dbReference>
<keyword evidence="4" id="KW-0677">Repeat</keyword>
<dbReference type="SUPFAM" id="SSF50978">
    <property type="entry name" value="WD40 repeat-like"/>
    <property type="match status" value="1"/>
</dbReference>
<evidence type="ECO:0000256" key="2">
    <source>
        <dbReference type="ARBA" id="ARBA00022490"/>
    </source>
</evidence>
<reference evidence="6 7" key="1">
    <citation type="submission" date="2021-06" db="EMBL/GenBank/DDBJ databases">
        <authorList>
            <person name="Palmer J.M."/>
        </authorList>
    </citation>
    <scope>NUCLEOTIDE SEQUENCE [LARGE SCALE GENOMIC DNA]</scope>
    <source>
        <strain evidence="6 7">GA_2019</strain>
        <tissue evidence="6">Muscle</tissue>
    </source>
</reference>
<feature type="non-terminal residue" evidence="6">
    <location>
        <position position="1"/>
    </location>
</feature>
<dbReference type="EMBL" id="JAHRIO010045705">
    <property type="protein sequence ID" value="MEQ2173420.1"/>
    <property type="molecule type" value="Genomic_DNA"/>
</dbReference>
<dbReference type="PANTHER" id="PTHR10709:SF17">
    <property type="entry name" value="ACTIN-RELATED PROTEIN 2_3 COMPLEX SUBUNIT"/>
    <property type="match status" value="1"/>
</dbReference>
<comment type="subcellular location">
    <subcellularLocation>
        <location evidence="1">Cytoplasm</location>
    </subcellularLocation>
</comment>
<dbReference type="PANTHER" id="PTHR10709">
    <property type="entry name" value="ACTIN-RELATED PROTEIN 2/3 COMPLEX SUBUNIT 1"/>
    <property type="match status" value="1"/>
</dbReference>
<accession>A0ABV0NPS4</accession>
<keyword evidence="5" id="KW-0206">Cytoskeleton</keyword>
<sequence>VFSAYIKDIEDKPGPTPWGAKMPFGELLLEHKDCGGWVHSVSFSASGDQLAWVAHNSSITVIDAAQGKEVTQLTTELLPLLSVLFVSPTEIVAAGHDCCPYQFSYRGPGALEIVKKLDVPKQTSKGSLSAMQHFRNLDKKATEEDSNEVEALHQNSIMQLCIVSGVKAKVERYSSVGLDGAMVIWDFKDSLAKVAKEGQ</sequence>
<evidence type="ECO:0000256" key="5">
    <source>
        <dbReference type="ARBA" id="ARBA00023212"/>
    </source>
</evidence>
<comment type="caution">
    <text evidence="6">The sequence shown here is derived from an EMBL/GenBank/DDBJ whole genome shotgun (WGS) entry which is preliminary data.</text>
</comment>
<keyword evidence="7" id="KW-1185">Reference proteome</keyword>
<evidence type="ECO:0000256" key="3">
    <source>
        <dbReference type="ARBA" id="ARBA00022574"/>
    </source>
</evidence>
<dbReference type="InterPro" id="IPR017383">
    <property type="entry name" value="ARPC1"/>
</dbReference>
<proteinExistence type="predicted"/>
<evidence type="ECO:0000313" key="6">
    <source>
        <dbReference type="EMBL" id="MEQ2173420.1"/>
    </source>
</evidence>
<evidence type="ECO:0000256" key="1">
    <source>
        <dbReference type="ARBA" id="ARBA00004496"/>
    </source>
</evidence>
<keyword evidence="2" id="KW-0963">Cytoplasm</keyword>
<gene>
    <name evidence="6" type="ORF">GOODEAATRI_031997</name>
</gene>
<keyword evidence="3" id="KW-0853">WD repeat</keyword>
<evidence type="ECO:0000256" key="4">
    <source>
        <dbReference type="ARBA" id="ARBA00022737"/>
    </source>
</evidence>
<evidence type="ECO:0008006" key="8">
    <source>
        <dbReference type="Google" id="ProtNLM"/>
    </source>
</evidence>
<name>A0ABV0NPS4_9TELE</name>
<dbReference type="Proteomes" id="UP001476798">
    <property type="component" value="Unassembled WGS sequence"/>
</dbReference>
<dbReference type="Gene3D" id="2.130.10.10">
    <property type="entry name" value="YVTN repeat-like/Quinoprotein amine dehydrogenase"/>
    <property type="match status" value="1"/>
</dbReference>
<protein>
    <recommendedName>
        <fullName evidence="8">Actin-related protein 2/3 complex subunit 1A</fullName>
    </recommendedName>
</protein>
<dbReference type="InterPro" id="IPR036322">
    <property type="entry name" value="WD40_repeat_dom_sf"/>
</dbReference>